<dbReference type="Proteomes" id="UP001145114">
    <property type="component" value="Unassembled WGS sequence"/>
</dbReference>
<evidence type="ECO:0000313" key="2">
    <source>
        <dbReference type="Proteomes" id="UP001145114"/>
    </source>
</evidence>
<dbReference type="EMBL" id="JAMZIH010001687">
    <property type="protein sequence ID" value="KAJ1677977.1"/>
    <property type="molecule type" value="Genomic_DNA"/>
</dbReference>
<proteinExistence type="predicted"/>
<accession>A0ACC1HNF3</accession>
<comment type="caution">
    <text evidence="1">The sequence shown here is derived from an EMBL/GenBank/DDBJ whole genome shotgun (WGS) entry which is preliminary data.</text>
</comment>
<reference evidence="1" key="1">
    <citation type="submission" date="2022-06" db="EMBL/GenBank/DDBJ databases">
        <title>Phylogenomic reconstructions and comparative analyses of Kickxellomycotina fungi.</title>
        <authorList>
            <person name="Reynolds N.K."/>
            <person name="Stajich J.E."/>
            <person name="Barry K."/>
            <person name="Grigoriev I.V."/>
            <person name="Crous P."/>
            <person name="Smith M.E."/>
        </authorList>
    </citation>
    <scope>NUCLEOTIDE SEQUENCE</scope>
    <source>
        <strain evidence="1">RSA 2271</strain>
    </source>
</reference>
<name>A0ACC1HNF3_9FUNG</name>
<keyword evidence="2" id="KW-1185">Reference proteome</keyword>
<sequence length="184" mass="21029">MCNLSQSTAKLKPTDSANRWHRQESWRALEELQRAGKIRTIGVSNYLVRHLEEMKEYATIPPAINQCEFHPLLFNKGLLGYCNKNGILLEAYSSLGEGHLVNGDEDLPELDEISHRHQIPPVQILLKWALQHGVAVIPKASSAEHLLENFEATRFELSPEEMAKLDSISERKQKRFCWDSSKII</sequence>
<organism evidence="1 2">
    <name type="scientific">Spiromyces aspiralis</name>
    <dbReference type="NCBI Taxonomy" id="68401"/>
    <lineage>
        <taxon>Eukaryota</taxon>
        <taxon>Fungi</taxon>
        <taxon>Fungi incertae sedis</taxon>
        <taxon>Zoopagomycota</taxon>
        <taxon>Kickxellomycotina</taxon>
        <taxon>Kickxellomycetes</taxon>
        <taxon>Kickxellales</taxon>
        <taxon>Kickxellaceae</taxon>
        <taxon>Spiromyces</taxon>
    </lineage>
</organism>
<gene>
    <name evidence="1" type="ORF">EV182_005042</name>
</gene>
<evidence type="ECO:0000313" key="1">
    <source>
        <dbReference type="EMBL" id="KAJ1677977.1"/>
    </source>
</evidence>
<protein>
    <submittedName>
        <fullName evidence="1">Uncharacterized protein</fullName>
    </submittedName>
</protein>